<dbReference type="AlphaFoldDB" id="A0A0G8ETP5"/>
<accession>A0A0G8ETP5</accession>
<name>A0A0G8ETP5_BACCE</name>
<dbReference type="RefSeq" id="WP_046955751.1">
    <property type="nucleotide sequence ID" value="NZ_LCYI01000034.1"/>
</dbReference>
<dbReference type="EMBL" id="LCYI01000034">
    <property type="protein sequence ID" value="KLA27644.1"/>
    <property type="molecule type" value="Genomic_DNA"/>
</dbReference>
<proteinExistence type="predicted"/>
<evidence type="ECO:0008006" key="3">
    <source>
        <dbReference type="Google" id="ProtNLM"/>
    </source>
</evidence>
<gene>
    <name evidence="1" type="ORF">B4077_2281</name>
</gene>
<evidence type="ECO:0000313" key="2">
    <source>
        <dbReference type="Proteomes" id="UP000035214"/>
    </source>
</evidence>
<comment type="caution">
    <text evidence="1">The sequence shown here is derived from an EMBL/GenBank/DDBJ whole genome shotgun (WGS) entry which is preliminary data.</text>
</comment>
<protein>
    <recommendedName>
        <fullName evidence="3">DUF4440 domain-containing protein</fullName>
    </recommendedName>
</protein>
<evidence type="ECO:0000313" key="1">
    <source>
        <dbReference type="EMBL" id="KLA27644.1"/>
    </source>
</evidence>
<sequence>MENEAIRAVEEYRKDLNAGNIEKINSWVSDDFIGYFGYYSDRDYEVYRGDIYKEDNIETLKSYEGQKPYWKYKDLTHSLRTENELILSAIVDFYLQDKIVASVLAMEVFKKEMDGWKLYRQHMERYAVGFGK</sequence>
<dbReference type="SUPFAM" id="SSF54427">
    <property type="entry name" value="NTF2-like"/>
    <property type="match status" value="1"/>
</dbReference>
<dbReference type="InterPro" id="IPR032710">
    <property type="entry name" value="NTF2-like_dom_sf"/>
</dbReference>
<dbReference type="PATRIC" id="fig|1396.428.peg.5612"/>
<organism evidence="1 2">
    <name type="scientific">Bacillus cereus</name>
    <dbReference type="NCBI Taxonomy" id="1396"/>
    <lineage>
        <taxon>Bacteria</taxon>
        <taxon>Bacillati</taxon>
        <taxon>Bacillota</taxon>
        <taxon>Bacilli</taxon>
        <taxon>Bacillales</taxon>
        <taxon>Bacillaceae</taxon>
        <taxon>Bacillus</taxon>
        <taxon>Bacillus cereus group</taxon>
    </lineage>
</organism>
<reference evidence="1 2" key="1">
    <citation type="submission" date="2015-04" db="EMBL/GenBank/DDBJ databases">
        <title>Draft Genome Sequences of Eight Spore-Forming Food Isolates of Bacillus cereus Genome sequencing.</title>
        <authorList>
            <person name="Krawcyk A.O."/>
            <person name="de Jong A."/>
            <person name="Eijlander R.T."/>
            <person name="Berendsen E.M."/>
            <person name="Holsappel S."/>
            <person name="Wells-Bennik M."/>
            <person name="Kuipers O.P."/>
        </authorList>
    </citation>
    <scope>NUCLEOTIDE SEQUENCE [LARGE SCALE GENOMIC DNA]</scope>
    <source>
        <strain evidence="1 2">B4077</strain>
    </source>
</reference>
<dbReference type="Proteomes" id="UP000035214">
    <property type="component" value="Unassembled WGS sequence"/>
</dbReference>